<dbReference type="InterPro" id="IPR005119">
    <property type="entry name" value="LysR_subst-bd"/>
</dbReference>
<evidence type="ECO:0000256" key="3">
    <source>
        <dbReference type="ARBA" id="ARBA00023125"/>
    </source>
</evidence>
<dbReference type="Gene3D" id="1.10.10.10">
    <property type="entry name" value="Winged helix-like DNA-binding domain superfamily/Winged helix DNA-binding domain"/>
    <property type="match status" value="1"/>
</dbReference>
<dbReference type="InterPro" id="IPR000847">
    <property type="entry name" value="LysR_HTH_N"/>
</dbReference>
<dbReference type="InterPro" id="IPR036390">
    <property type="entry name" value="WH_DNA-bd_sf"/>
</dbReference>
<keyword evidence="3" id="KW-0238">DNA-binding</keyword>
<reference key="1">
    <citation type="submission" date="2017-08" db="EMBL/GenBank/DDBJ databases">
        <title>A dynamic microbial community with high functional redundancy inhabits the cold, oxic subseafloor aquifer.</title>
        <authorList>
            <person name="Tully B.J."/>
            <person name="Wheat C.G."/>
            <person name="Glazer B.T."/>
            <person name="Huber J.A."/>
        </authorList>
    </citation>
    <scope>NUCLEOTIDE SEQUENCE [LARGE SCALE GENOMIC DNA]</scope>
</reference>
<comment type="similarity">
    <text evidence="1">Belongs to the LysR transcriptional regulatory family.</text>
</comment>
<dbReference type="SUPFAM" id="SSF53850">
    <property type="entry name" value="Periplasmic binding protein-like II"/>
    <property type="match status" value="1"/>
</dbReference>
<dbReference type="PROSITE" id="PS50931">
    <property type="entry name" value="HTH_LYSR"/>
    <property type="match status" value="1"/>
</dbReference>
<evidence type="ECO:0000256" key="1">
    <source>
        <dbReference type="ARBA" id="ARBA00009437"/>
    </source>
</evidence>
<dbReference type="Pfam" id="PF03466">
    <property type="entry name" value="LysR_substrate"/>
    <property type="match status" value="1"/>
</dbReference>
<evidence type="ECO:0000256" key="2">
    <source>
        <dbReference type="ARBA" id="ARBA00023015"/>
    </source>
</evidence>
<comment type="caution">
    <text evidence="6">The sequence shown here is derived from an EMBL/GenBank/DDBJ whole genome shotgun (WGS) entry which is preliminary data.</text>
</comment>
<organism evidence="6">
    <name type="scientific">OCS116 cluster bacterium</name>
    <dbReference type="NCBI Taxonomy" id="2030921"/>
    <lineage>
        <taxon>Bacteria</taxon>
        <taxon>Pseudomonadati</taxon>
        <taxon>Pseudomonadota</taxon>
        <taxon>Alphaproteobacteria</taxon>
        <taxon>OCS116 cluster</taxon>
    </lineage>
</organism>
<reference evidence="6" key="2">
    <citation type="journal article" date="2018" name="ISME J.">
        <title>A dynamic microbial community with high functional redundancy inhabits the cold, oxic subseafloor aquifer.</title>
        <authorList>
            <person name="Tully B.J."/>
            <person name="Wheat C.G."/>
            <person name="Glazer B.T."/>
            <person name="Huber J.A."/>
        </authorList>
    </citation>
    <scope>NUCLEOTIDE SEQUENCE</scope>
    <source>
        <strain evidence="6">NORP83</strain>
    </source>
</reference>
<protein>
    <submittedName>
        <fullName evidence="6">Transcriptional regulator</fullName>
    </submittedName>
</protein>
<accession>A0A2A4ZAM3</accession>
<dbReference type="Gene3D" id="3.40.190.10">
    <property type="entry name" value="Periplasmic binding protein-like II"/>
    <property type="match status" value="2"/>
</dbReference>
<dbReference type="SUPFAM" id="SSF46785">
    <property type="entry name" value="Winged helix' DNA-binding domain"/>
    <property type="match status" value="1"/>
</dbReference>
<feature type="domain" description="HTH lysR-type" evidence="5">
    <location>
        <begin position="5"/>
        <end position="62"/>
    </location>
</feature>
<evidence type="ECO:0000256" key="4">
    <source>
        <dbReference type="ARBA" id="ARBA00023163"/>
    </source>
</evidence>
<dbReference type="PANTHER" id="PTHR30118">
    <property type="entry name" value="HTH-TYPE TRANSCRIPTIONAL REGULATOR LEUO-RELATED"/>
    <property type="match status" value="1"/>
</dbReference>
<dbReference type="InterPro" id="IPR036388">
    <property type="entry name" value="WH-like_DNA-bd_sf"/>
</dbReference>
<name>A0A2A4ZAM3_9PROT</name>
<sequence length="295" mass="33020">MIEKLEIKHLRTLNALYKFGNMSLAAEYLNVSQQAISQQLHKMRDILADELFVRAGHGMTPTVYAKQLEPHVQKILTSLNEIPLSNSLEPNQVERTFVISATDYAQKVIIAALIKDLRLSAPKVKILVTDIESTSLTQKMHQGEIDLAFTTSAFVPAGLVAEPLFVEKYLLTTANKALINDKKLSIEKLVEHDFIIINPGIANLKGSADAWFDQQGLSRNVAVSVPSFFMAQEYLKNSNLVAFIPSRLLPTADLFDIPLTKYPPGYQVVAAYHPSVKNDPFIIWLLDRIKTKFSN</sequence>
<gene>
    <name evidence="6" type="ORF">COB13_01225</name>
</gene>
<dbReference type="AlphaFoldDB" id="A0A2A4ZAM3"/>
<dbReference type="InterPro" id="IPR050389">
    <property type="entry name" value="LysR-type_TF"/>
</dbReference>
<dbReference type="PANTHER" id="PTHR30118:SF15">
    <property type="entry name" value="TRANSCRIPTIONAL REGULATORY PROTEIN"/>
    <property type="match status" value="1"/>
</dbReference>
<proteinExistence type="inferred from homology"/>
<dbReference type="GO" id="GO:0003700">
    <property type="term" value="F:DNA-binding transcription factor activity"/>
    <property type="evidence" value="ECO:0007669"/>
    <property type="project" value="InterPro"/>
</dbReference>
<dbReference type="Pfam" id="PF00126">
    <property type="entry name" value="HTH_1"/>
    <property type="match status" value="1"/>
</dbReference>
<evidence type="ECO:0000313" key="6">
    <source>
        <dbReference type="EMBL" id="PCJ03931.1"/>
    </source>
</evidence>
<dbReference type="GO" id="GO:0003677">
    <property type="term" value="F:DNA binding"/>
    <property type="evidence" value="ECO:0007669"/>
    <property type="project" value="UniProtKB-KW"/>
</dbReference>
<keyword evidence="4" id="KW-0804">Transcription</keyword>
<evidence type="ECO:0000259" key="5">
    <source>
        <dbReference type="PROSITE" id="PS50931"/>
    </source>
</evidence>
<dbReference type="EMBL" id="NVUS01000001">
    <property type="protein sequence ID" value="PCJ03931.1"/>
    <property type="molecule type" value="Genomic_DNA"/>
</dbReference>
<keyword evidence="2" id="KW-0805">Transcription regulation</keyword>
<dbReference type="PRINTS" id="PR00039">
    <property type="entry name" value="HTHLYSR"/>
</dbReference>